<reference evidence="4 5" key="1">
    <citation type="submission" date="2021-02" db="EMBL/GenBank/DDBJ databases">
        <title>Alicyclobacillus curvatus sp. nov. and Alicyclobacillus mengziensis sp. nov., two acidophilic bacteria isolated from acid mine drainage.</title>
        <authorList>
            <person name="Huang Y."/>
        </authorList>
    </citation>
    <scope>NUCLEOTIDE SEQUENCE [LARGE SCALE GENOMIC DNA]</scope>
    <source>
        <strain evidence="4 5">S30H14</strain>
    </source>
</reference>
<comment type="similarity">
    <text evidence="1">Belongs to the LytR/CpsA/Psr (LCP) family.</text>
</comment>
<evidence type="ECO:0000313" key="5">
    <source>
        <dbReference type="Proteomes" id="UP000663505"/>
    </source>
</evidence>
<protein>
    <submittedName>
        <fullName evidence="4">LCP family protein</fullName>
    </submittedName>
</protein>
<dbReference type="AlphaFoldDB" id="A0A9X7W0M8"/>
<evidence type="ECO:0000256" key="2">
    <source>
        <dbReference type="SAM" id="Phobius"/>
    </source>
</evidence>
<keyword evidence="2" id="KW-0812">Transmembrane</keyword>
<name>A0A9X7W0M8_9BACL</name>
<organism evidence="4 5">
    <name type="scientific">Alicyclobacillus mengziensis</name>
    <dbReference type="NCBI Taxonomy" id="2931921"/>
    <lineage>
        <taxon>Bacteria</taxon>
        <taxon>Bacillati</taxon>
        <taxon>Bacillota</taxon>
        <taxon>Bacilli</taxon>
        <taxon>Bacillales</taxon>
        <taxon>Alicyclobacillaceae</taxon>
        <taxon>Alicyclobacillus</taxon>
    </lineage>
</organism>
<dbReference type="Gene3D" id="3.40.630.190">
    <property type="entry name" value="LCP protein"/>
    <property type="match status" value="1"/>
</dbReference>
<dbReference type="PANTHER" id="PTHR33392">
    <property type="entry name" value="POLYISOPRENYL-TEICHOIC ACID--PEPTIDOGLYCAN TEICHOIC ACID TRANSFERASE TAGU"/>
    <property type="match status" value="1"/>
</dbReference>
<evidence type="ECO:0000313" key="4">
    <source>
        <dbReference type="EMBL" id="QSO47153.1"/>
    </source>
</evidence>
<keyword evidence="2" id="KW-0472">Membrane</keyword>
<dbReference type="InterPro" id="IPR050922">
    <property type="entry name" value="LytR/CpsA/Psr_CW_biosynth"/>
</dbReference>
<evidence type="ECO:0000256" key="1">
    <source>
        <dbReference type="ARBA" id="ARBA00006068"/>
    </source>
</evidence>
<keyword evidence="5" id="KW-1185">Reference proteome</keyword>
<dbReference type="Proteomes" id="UP000663505">
    <property type="component" value="Chromosome"/>
</dbReference>
<dbReference type="InterPro" id="IPR004474">
    <property type="entry name" value="LytR_CpsA_psr"/>
</dbReference>
<keyword evidence="2" id="KW-1133">Transmembrane helix</keyword>
<dbReference type="RefSeq" id="WP_206656513.1">
    <property type="nucleotide sequence ID" value="NZ_CP071182.1"/>
</dbReference>
<dbReference type="Pfam" id="PF03816">
    <property type="entry name" value="LytR_cpsA_psr"/>
    <property type="match status" value="1"/>
</dbReference>
<gene>
    <name evidence="4" type="ORF">JZ786_22585</name>
</gene>
<accession>A0A9X7W0M8</accession>
<sequence>MKKKGIIALISSLVGIVVVGGAVGAALLWAPVGVNKPGAANTSNSTAPVKSNLSIGQRISENLLHINKTMNVLLIANNARNATSPLSLGTAAGQADIILIAHIDPTTHKITLISVPRDTLIAMPQYDIPIPKIKSAFNIGLNESPDMGPKLEIKAVSQLTGLPISYWIVTDFQGFIDAVNAVGGIQVNVPARLYDPAHSGVNLYPGLQTLNGAQALAYVRVRQNAAGNSYRINDFQRQQAEMQVLDILKNKLLDSATNPLKLYKLIKLWHKDVATNLSTEQLVGIGMAASGSSVNKIILGSDKDSMDMAGTPLPGANKQGYITGAYYDILDPTKIYKTLQPLGSTGSSTGLPSIPQPNQVTVSVYGSPVIYNTLKHAGYLASYAGGTSAGRVNIYYPPGKINLAWAVARTLGTGNAWVAPDSNLSSTVVVYG</sequence>
<feature type="transmembrane region" description="Helical" evidence="2">
    <location>
        <begin position="7"/>
        <end position="30"/>
    </location>
</feature>
<evidence type="ECO:0000259" key="3">
    <source>
        <dbReference type="Pfam" id="PF03816"/>
    </source>
</evidence>
<dbReference type="EMBL" id="CP071182">
    <property type="protein sequence ID" value="QSO47153.1"/>
    <property type="molecule type" value="Genomic_DNA"/>
</dbReference>
<dbReference type="KEGG" id="afx:JZ786_22585"/>
<dbReference type="NCBIfam" id="TIGR00350">
    <property type="entry name" value="lytR_cpsA_psr"/>
    <property type="match status" value="1"/>
</dbReference>
<proteinExistence type="inferred from homology"/>
<dbReference type="PANTHER" id="PTHR33392:SF6">
    <property type="entry name" value="POLYISOPRENYL-TEICHOIC ACID--PEPTIDOGLYCAN TEICHOIC ACID TRANSFERASE TAGU"/>
    <property type="match status" value="1"/>
</dbReference>
<feature type="domain" description="Cell envelope-related transcriptional attenuator" evidence="3">
    <location>
        <begin position="95"/>
        <end position="252"/>
    </location>
</feature>